<feature type="region of interest" description="Disordered" evidence="9">
    <location>
        <begin position="25"/>
        <end position="71"/>
    </location>
</feature>
<comment type="caution">
    <text evidence="11">The sequence shown here is derived from an EMBL/GenBank/DDBJ whole genome shotgun (WGS) entry which is preliminary data.</text>
</comment>
<dbReference type="FunCoup" id="A0A7J7DJU8">
    <property type="interactions" value="24"/>
</dbReference>
<evidence type="ECO:0000256" key="1">
    <source>
        <dbReference type="ARBA" id="ARBA00004191"/>
    </source>
</evidence>
<dbReference type="InterPro" id="IPR012334">
    <property type="entry name" value="Pectin_lyas_fold"/>
</dbReference>
<keyword evidence="4" id="KW-0964">Secreted</keyword>
<dbReference type="Proteomes" id="UP000593562">
    <property type="component" value="Unassembled WGS sequence"/>
</dbReference>
<dbReference type="SUPFAM" id="SSF51126">
    <property type="entry name" value="Pectin lyase-like"/>
    <property type="match status" value="1"/>
</dbReference>
<keyword evidence="3" id="KW-0134">Cell wall</keyword>
<dbReference type="EMBL" id="JAAARO010000006">
    <property type="protein sequence ID" value="KAF5746583.1"/>
    <property type="molecule type" value="Genomic_DNA"/>
</dbReference>
<evidence type="ECO:0000256" key="3">
    <source>
        <dbReference type="ARBA" id="ARBA00022512"/>
    </source>
</evidence>
<organism evidence="11 12">
    <name type="scientific">Tripterygium wilfordii</name>
    <name type="common">Thunder God vine</name>
    <dbReference type="NCBI Taxonomy" id="458696"/>
    <lineage>
        <taxon>Eukaryota</taxon>
        <taxon>Viridiplantae</taxon>
        <taxon>Streptophyta</taxon>
        <taxon>Embryophyta</taxon>
        <taxon>Tracheophyta</taxon>
        <taxon>Spermatophyta</taxon>
        <taxon>Magnoliopsida</taxon>
        <taxon>eudicotyledons</taxon>
        <taxon>Gunneridae</taxon>
        <taxon>Pentapetalae</taxon>
        <taxon>rosids</taxon>
        <taxon>fabids</taxon>
        <taxon>Celastrales</taxon>
        <taxon>Celastraceae</taxon>
        <taxon>Tripterygium</taxon>
    </lineage>
</organism>
<sequence>MKPFILLAVAVLVVFTTFSVVSVEARKHHNKNKSKPHHDNHQKKRSGNGNNNNNNNNNNAPPDHDSFVNPSPAPTQSTVFNVLSFGAKGDGVSDDSQAVVAAWKAACNVSGATLQIPAKLKFLMNPITLQGPCMPQLLFQVDGTILGPPRVGSWPKTSLFQWLNFKWVHDFTIQGSGIVDGQGFDWWTTTPSQVYSIDDQALRFYGSSNVTVRDITIINSPQCHLKFDSSSGVKVENVTISSPDNSPNTDGIHLQNTRDVEIHHSNIGCGDDCVSIQTGCSNIHIHHINCGPGHGISLGGLGKDNTVACVSDILVEEVSLQNTLAGVRIKTWQGGHGSVKNVTFANIEVSEVKVPIIIDQYYCDKKLCKNQTGAVAVSGVKYDQIIGTYSVQPIHLACSSEVPCTDVDLMNIQLKPASLGLGQSRGFPQQALCWNSYGKSQAPLVPSSIDYCLRRDGHGGSVSRVIEKSHERMICL</sequence>
<dbReference type="InParanoid" id="A0A7J7DJU8"/>
<dbReference type="Gene3D" id="2.160.20.10">
    <property type="entry name" value="Single-stranded right-handed beta-helix, Pectin lyase-like"/>
    <property type="match status" value="1"/>
</dbReference>
<feature type="compositionally biased region" description="Low complexity" evidence="9">
    <location>
        <begin position="47"/>
        <end position="59"/>
    </location>
</feature>
<evidence type="ECO:0000256" key="2">
    <source>
        <dbReference type="ARBA" id="ARBA00008834"/>
    </source>
</evidence>
<reference evidence="11 12" key="1">
    <citation type="journal article" date="2020" name="Nat. Commun.">
        <title>Genome of Tripterygium wilfordii and identification of cytochrome P450 involved in triptolide biosynthesis.</title>
        <authorList>
            <person name="Tu L."/>
            <person name="Su P."/>
            <person name="Zhang Z."/>
            <person name="Gao L."/>
            <person name="Wang J."/>
            <person name="Hu T."/>
            <person name="Zhou J."/>
            <person name="Zhang Y."/>
            <person name="Zhao Y."/>
            <person name="Liu Y."/>
            <person name="Song Y."/>
            <person name="Tong Y."/>
            <person name="Lu Y."/>
            <person name="Yang J."/>
            <person name="Xu C."/>
            <person name="Jia M."/>
            <person name="Peters R.J."/>
            <person name="Huang L."/>
            <person name="Gao W."/>
        </authorList>
    </citation>
    <scope>NUCLEOTIDE SEQUENCE [LARGE SCALE GENOMIC DNA]</scope>
    <source>
        <strain evidence="12">cv. XIE 37</strain>
        <tissue evidence="11">Leaf</tissue>
    </source>
</reference>
<evidence type="ECO:0000256" key="5">
    <source>
        <dbReference type="ARBA" id="ARBA00022801"/>
    </source>
</evidence>
<evidence type="ECO:0000256" key="6">
    <source>
        <dbReference type="ARBA" id="ARBA00023295"/>
    </source>
</evidence>
<evidence type="ECO:0000256" key="8">
    <source>
        <dbReference type="RuleBase" id="RU361169"/>
    </source>
</evidence>
<keyword evidence="5 8" id="KW-0378">Hydrolase</keyword>
<keyword evidence="12" id="KW-1185">Reference proteome</keyword>
<evidence type="ECO:0000256" key="4">
    <source>
        <dbReference type="ARBA" id="ARBA00022525"/>
    </source>
</evidence>
<keyword evidence="6 8" id="KW-0326">Glycosidase</keyword>
<dbReference type="InterPro" id="IPR000743">
    <property type="entry name" value="Glyco_hydro_28"/>
</dbReference>
<comment type="similarity">
    <text evidence="2 8">Belongs to the glycosyl hydrolase 28 family.</text>
</comment>
<comment type="subcellular location">
    <subcellularLocation>
        <location evidence="1">Secreted</location>
        <location evidence="1">Cell wall</location>
    </subcellularLocation>
</comment>
<feature type="signal peptide" evidence="10">
    <location>
        <begin position="1"/>
        <end position="25"/>
    </location>
</feature>
<dbReference type="InterPro" id="IPR011050">
    <property type="entry name" value="Pectin_lyase_fold/virulence"/>
</dbReference>
<name>A0A7J7DJU8_TRIWF</name>
<evidence type="ECO:0000256" key="10">
    <source>
        <dbReference type="SAM" id="SignalP"/>
    </source>
</evidence>
<keyword evidence="10" id="KW-0732">Signal</keyword>
<protein>
    <submittedName>
        <fullName evidence="11">Polygalacturonase</fullName>
    </submittedName>
</protein>
<dbReference type="GO" id="GO:0004650">
    <property type="term" value="F:polygalacturonase activity"/>
    <property type="evidence" value="ECO:0007669"/>
    <property type="project" value="InterPro"/>
</dbReference>
<dbReference type="SMART" id="SM00710">
    <property type="entry name" value="PbH1"/>
    <property type="match status" value="6"/>
</dbReference>
<evidence type="ECO:0000256" key="9">
    <source>
        <dbReference type="SAM" id="MobiDB-lite"/>
    </source>
</evidence>
<evidence type="ECO:0000313" key="12">
    <source>
        <dbReference type="Proteomes" id="UP000593562"/>
    </source>
</evidence>
<keyword evidence="7" id="KW-0961">Cell wall biogenesis/degradation</keyword>
<dbReference type="Pfam" id="PF00295">
    <property type="entry name" value="Glyco_hydro_28"/>
    <property type="match status" value="1"/>
</dbReference>
<feature type="compositionally biased region" description="Basic residues" evidence="9">
    <location>
        <begin position="26"/>
        <end position="46"/>
    </location>
</feature>
<dbReference type="GO" id="GO:0005975">
    <property type="term" value="P:carbohydrate metabolic process"/>
    <property type="evidence" value="ECO:0007669"/>
    <property type="project" value="InterPro"/>
</dbReference>
<dbReference type="AlphaFoldDB" id="A0A7J7DJU8"/>
<evidence type="ECO:0000256" key="7">
    <source>
        <dbReference type="ARBA" id="ARBA00023316"/>
    </source>
</evidence>
<proteinExistence type="inferred from homology"/>
<feature type="chain" id="PRO_5029443933" evidence="10">
    <location>
        <begin position="26"/>
        <end position="476"/>
    </location>
</feature>
<dbReference type="PANTHER" id="PTHR31375">
    <property type="match status" value="1"/>
</dbReference>
<gene>
    <name evidence="11" type="ORF">HS088_TW06G00754</name>
</gene>
<dbReference type="GO" id="GO:0071555">
    <property type="term" value="P:cell wall organization"/>
    <property type="evidence" value="ECO:0007669"/>
    <property type="project" value="UniProtKB-KW"/>
</dbReference>
<dbReference type="InterPro" id="IPR006626">
    <property type="entry name" value="PbH1"/>
</dbReference>
<evidence type="ECO:0000313" key="11">
    <source>
        <dbReference type="EMBL" id="KAF5746583.1"/>
    </source>
</evidence>
<accession>A0A7J7DJU8</accession>